<comment type="similarity">
    <text evidence="2">Belongs to the CDP-glycerol glycerophosphotransferase family.</text>
</comment>
<organism evidence="8 9">
    <name type="scientific">Actinoallomurus bryophytorum</name>
    <dbReference type="NCBI Taxonomy" id="1490222"/>
    <lineage>
        <taxon>Bacteria</taxon>
        <taxon>Bacillati</taxon>
        <taxon>Actinomycetota</taxon>
        <taxon>Actinomycetes</taxon>
        <taxon>Streptosporangiales</taxon>
        <taxon>Thermomonosporaceae</taxon>
        <taxon>Actinoallomurus</taxon>
    </lineage>
</organism>
<comment type="subcellular location">
    <subcellularLocation>
        <location evidence="1">Cell membrane</location>
        <topology evidence="1">Peripheral membrane protein</topology>
    </subcellularLocation>
</comment>
<dbReference type="RefSeq" id="WP_141954542.1">
    <property type="nucleotide sequence ID" value="NZ_VFOZ01000001.1"/>
</dbReference>
<dbReference type="PANTHER" id="PTHR37316">
    <property type="entry name" value="TEICHOIC ACID GLYCEROL-PHOSPHATE PRIMASE"/>
    <property type="match status" value="1"/>
</dbReference>
<evidence type="ECO:0000256" key="4">
    <source>
        <dbReference type="ARBA" id="ARBA00022679"/>
    </source>
</evidence>
<sequence length="941" mass="106247">MTDVSVVVIVYNDADRLPGAVRSALDQSHRNVEVVIVNDASTDATAGVANALAAAEPERVRVIHRAENSGGCGQPRNDGIAAAYGTYLMFLDSDDTLDQHACRNLVAAAEENEAELVSGCCWRVFPDKREERAWYRGVYRERGVYASVREHPQLLYDTLSTNKLYRRDFLDREGLRFVERLHYEDLLFSTQAYLAARKIAIIPHRVYNWMIYENAETLSITNQRAELRNFSDRLEIFRRIDAVYARYGADDLKLSKDVKFLNHDLLLYVRGLRSRDRCYREAFLALAREYMATLDPRAYEEAHELPAIIGFMVAKGDHEGAITAADYVGKGGVGKPRLTAPLVEREGRIYWSADHLDTAEGRRILDVTELGIHSLPLKSLNPGGRVTRMERSGRVLRLAGDVVNPLNRIGRDATLGARLEFRDRSRTGRFFAVPAEVEYADGRLRWSAEVEPGRDVRPLGFVDQSWGLRLRLKAGDDTLVIRLFANDPLELSVPVRPRLTRLAGDHFEAYVPENGEMAFRLVAHGRAGRVTLAALRRLTASGRGRRWWTALLRAERRWKSVFTRRATKLAVYNKLLIRLPIRRETIVFESHLGKQYSDNPKYIYEELRASGAGHTAIWSYAKSTAGFPKDAKLVRRGSWPYYLALARAGFWVDNQGLPREAVKRPQTTYIQTWHGSAYKRMGFDEPGVKRSTKVQRARFQRTVDRYDAFLIRSEHDAKTLAKGLGVRAELIRSGYPRNDALINGGDTTGLAAELGLPGDDRKVVLYAPTFRTGPKGKAQKRFEIPFDLEEFAEELGETHLLLVRPHYLNVAVIPPSLSGVVRDVGAVHDVTSLLLLTDALVTDYSSLMFDYALLDRPMVFFAPDLEDYARTRGTYFDLRQEAPGPVVAGPDDLFAALADLDGLATTYAKHRRGFVERYGEYDRGTAAKQIVDRFFTGDHDA</sequence>
<dbReference type="InterPro" id="IPR029044">
    <property type="entry name" value="Nucleotide-diphossugar_trans"/>
</dbReference>
<keyword evidence="6" id="KW-0472">Membrane</keyword>
<dbReference type="SUPFAM" id="SSF53756">
    <property type="entry name" value="UDP-Glycosyltransferase/glycogen phosphorylase"/>
    <property type="match status" value="1"/>
</dbReference>
<dbReference type="InterPro" id="IPR043148">
    <property type="entry name" value="TagF_C"/>
</dbReference>
<dbReference type="InterPro" id="IPR007554">
    <property type="entry name" value="Glycerophosphate_synth"/>
</dbReference>
<dbReference type="Proteomes" id="UP000316096">
    <property type="component" value="Unassembled WGS sequence"/>
</dbReference>
<keyword evidence="9" id="KW-1185">Reference proteome</keyword>
<dbReference type="OrthoDB" id="3183633at2"/>
<dbReference type="Gene3D" id="3.40.50.11820">
    <property type="match status" value="1"/>
</dbReference>
<dbReference type="AlphaFoldDB" id="A0A543CFQ7"/>
<keyword evidence="3" id="KW-1003">Cell membrane</keyword>
<evidence type="ECO:0000256" key="1">
    <source>
        <dbReference type="ARBA" id="ARBA00004202"/>
    </source>
</evidence>
<reference evidence="8 9" key="1">
    <citation type="submission" date="2019-06" db="EMBL/GenBank/DDBJ databases">
        <title>Sequencing the genomes of 1000 actinobacteria strains.</title>
        <authorList>
            <person name="Klenk H.-P."/>
        </authorList>
    </citation>
    <scope>NUCLEOTIDE SEQUENCE [LARGE SCALE GENOMIC DNA]</scope>
    <source>
        <strain evidence="8 9">DSM 102200</strain>
    </source>
</reference>
<dbReference type="GO" id="GO:0005886">
    <property type="term" value="C:plasma membrane"/>
    <property type="evidence" value="ECO:0007669"/>
    <property type="project" value="UniProtKB-SubCell"/>
</dbReference>
<evidence type="ECO:0000256" key="6">
    <source>
        <dbReference type="ARBA" id="ARBA00023136"/>
    </source>
</evidence>
<keyword evidence="5" id="KW-0777">Teichoic acid biosynthesis</keyword>
<evidence type="ECO:0000256" key="3">
    <source>
        <dbReference type="ARBA" id="ARBA00022475"/>
    </source>
</evidence>
<evidence type="ECO:0000256" key="5">
    <source>
        <dbReference type="ARBA" id="ARBA00022944"/>
    </source>
</evidence>
<dbReference type="SUPFAM" id="SSF53448">
    <property type="entry name" value="Nucleotide-diphospho-sugar transferases"/>
    <property type="match status" value="1"/>
</dbReference>
<dbReference type="Pfam" id="PF00535">
    <property type="entry name" value="Glycos_transf_2"/>
    <property type="match status" value="1"/>
</dbReference>
<dbReference type="EMBL" id="VFOZ01000001">
    <property type="protein sequence ID" value="TQL95929.1"/>
    <property type="molecule type" value="Genomic_DNA"/>
</dbReference>
<dbReference type="InterPro" id="IPR043149">
    <property type="entry name" value="TagF_N"/>
</dbReference>
<dbReference type="Gene3D" id="3.90.550.10">
    <property type="entry name" value="Spore Coat Polysaccharide Biosynthesis Protein SpsA, Chain A"/>
    <property type="match status" value="1"/>
</dbReference>
<comment type="caution">
    <text evidence="8">The sequence shown here is derived from an EMBL/GenBank/DDBJ whole genome shotgun (WGS) entry which is preliminary data.</text>
</comment>
<keyword evidence="4 8" id="KW-0808">Transferase</keyword>
<dbReference type="InterPro" id="IPR001173">
    <property type="entry name" value="Glyco_trans_2-like"/>
</dbReference>
<accession>A0A543CFQ7</accession>
<evidence type="ECO:0000313" key="8">
    <source>
        <dbReference type="EMBL" id="TQL95929.1"/>
    </source>
</evidence>
<evidence type="ECO:0000256" key="2">
    <source>
        <dbReference type="ARBA" id="ARBA00010488"/>
    </source>
</evidence>
<feature type="domain" description="Glycosyltransferase 2-like" evidence="7">
    <location>
        <begin position="5"/>
        <end position="171"/>
    </location>
</feature>
<protein>
    <submittedName>
        <fullName evidence="8">CDP-glycerol glycerophosphotransferase</fullName>
    </submittedName>
</protein>
<dbReference type="InterPro" id="IPR051612">
    <property type="entry name" value="Teichoic_Acid_Biosynth"/>
</dbReference>
<proteinExistence type="inferred from homology"/>
<dbReference type="GO" id="GO:0019350">
    <property type="term" value="P:teichoic acid biosynthetic process"/>
    <property type="evidence" value="ECO:0007669"/>
    <property type="project" value="UniProtKB-KW"/>
</dbReference>
<evidence type="ECO:0000259" key="7">
    <source>
        <dbReference type="Pfam" id="PF00535"/>
    </source>
</evidence>
<dbReference type="PANTHER" id="PTHR37316:SF3">
    <property type="entry name" value="TEICHOIC ACID GLYCEROL-PHOSPHATE TRANSFERASE"/>
    <property type="match status" value="1"/>
</dbReference>
<dbReference type="CDD" id="cd00761">
    <property type="entry name" value="Glyco_tranf_GTA_type"/>
    <property type="match status" value="1"/>
</dbReference>
<name>A0A543CFQ7_9ACTN</name>
<dbReference type="Gene3D" id="3.40.50.12580">
    <property type="match status" value="1"/>
</dbReference>
<gene>
    <name evidence="8" type="ORF">FB559_1441</name>
</gene>
<dbReference type="Pfam" id="PF04464">
    <property type="entry name" value="Glyphos_transf"/>
    <property type="match status" value="1"/>
</dbReference>
<dbReference type="GO" id="GO:0047355">
    <property type="term" value="F:CDP-glycerol glycerophosphotransferase activity"/>
    <property type="evidence" value="ECO:0007669"/>
    <property type="project" value="InterPro"/>
</dbReference>
<evidence type="ECO:0000313" key="9">
    <source>
        <dbReference type="Proteomes" id="UP000316096"/>
    </source>
</evidence>